<proteinExistence type="predicted"/>
<dbReference type="AlphaFoldDB" id="A0A453SZU9"/>
<evidence type="ECO:0000313" key="2">
    <source>
        <dbReference type="EnsemblPlants" id="AET7Gv21173700.1"/>
    </source>
</evidence>
<feature type="compositionally biased region" description="Low complexity" evidence="1">
    <location>
        <begin position="104"/>
        <end position="114"/>
    </location>
</feature>
<dbReference type="EnsemblPlants" id="AET7Gv21173700.1">
    <property type="protein sequence ID" value="AET7Gv21173700.1"/>
    <property type="gene ID" value="AET7Gv21173700"/>
</dbReference>
<protein>
    <submittedName>
        <fullName evidence="2">Uncharacterized protein</fullName>
    </submittedName>
</protein>
<evidence type="ECO:0000313" key="3">
    <source>
        <dbReference type="Proteomes" id="UP000015105"/>
    </source>
</evidence>
<feature type="compositionally biased region" description="Basic and acidic residues" evidence="1">
    <location>
        <begin position="1"/>
        <end position="56"/>
    </location>
</feature>
<sequence>RDERPSSWREHFFRSRPRASERRDDEGRRDGREDRLDDRGRDGCRRHEAPDARSIDSKLVQRLPDGAVIPASGRRGRRRPVDCSMRSGHSGGAASPVSEDTRGRSPPSSPRSTSCDVIRLTSVPGEGSWLRWIAPYFGAKKQQAAVCPALAPQASTPPTTTLDVIDIIPSSPAVQDSGAVAPSPSFEAERVTPIFVPAVSSVAGSLGTPPHSPLFVACQPPLLAAPSSPSPRPRPPTRRRKTLAGVVGFNLACSSPRLQSKRKMPIAKMAERLLCQRMGVVDQGQPVTEEAIDKFVAMFQGQLPDITVAALRALFNLDCDLVQVVEDALVAHGGEAGLVLQAAAGDAFGAPE</sequence>
<dbReference type="Gramene" id="AET7Gv21173700.1">
    <property type="protein sequence ID" value="AET7Gv21173700.1"/>
    <property type="gene ID" value="AET7Gv21173700"/>
</dbReference>
<accession>A0A453SZU9</accession>
<reference evidence="2" key="3">
    <citation type="journal article" date="2017" name="Nature">
        <title>Genome sequence of the progenitor of the wheat D genome Aegilops tauschii.</title>
        <authorList>
            <person name="Luo M.C."/>
            <person name="Gu Y.Q."/>
            <person name="Puiu D."/>
            <person name="Wang H."/>
            <person name="Twardziok S.O."/>
            <person name="Deal K.R."/>
            <person name="Huo N."/>
            <person name="Zhu T."/>
            <person name="Wang L."/>
            <person name="Wang Y."/>
            <person name="McGuire P.E."/>
            <person name="Liu S."/>
            <person name="Long H."/>
            <person name="Ramasamy R.K."/>
            <person name="Rodriguez J.C."/>
            <person name="Van S.L."/>
            <person name="Yuan L."/>
            <person name="Wang Z."/>
            <person name="Xia Z."/>
            <person name="Xiao L."/>
            <person name="Anderson O.D."/>
            <person name="Ouyang S."/>
            <person name="Liang Y."/>
            <person name="Zimin A.V."/>
            <person name="Pertea G."/>
            <person name="Qi P."/>
            <person name="Bennetzen J.L."/>
            <person name="Dai X."/>
            <person name="Dawson M.W."/>
            <person name="Muller H.G."/>
            <person name="Kugler K."/>
            <person name="Rivarola-Duarte L."/>
            <person name="Spannagl M."/>
            <person name="Mayer K.F.X."/>
            <person name="Lu F.H."/>
            <person name="Bevan M.W."/>
            <person name="Leroy P."/>
            <person name="Li P."/>
            <person name="You F.M."/>
            <person name="Sun Q."/>
            <person name="Liu Z."/>
            <person name="Lyons E."/>
            <person name="Wicker T."/>
            <person name="Salzberg S.L."/>
            <person name="Devos K.M."/>
            <person name="Dvorak J."/>
        </authorList>
    </citation>
    <scope>NUCLEOTIDE SEQUENCE [LARGE SCALE GENOMIC DNA]</scope>
    <source>
        <strain evidence="2">cv. AL8/78</strain>
    </source>
</reference>
<dbReference type="Proteomes" id="UP000015105">
    <property type="component" value="Chromosome 7D"/>
</dbReference>
<reference evidence="3" key="1">
    <citation type="journal article" date="2014" name="Science">
        <title>Ancient hybridizations among the ancestral genomes of bread wheat.</title>
        <authorList>
            <consortium name="International Wheat Genome Sequencing Consortium,"/>
            <person name="Marcussen T."/>
            <person name="Sandve S.R."/>
            <person name="Heier L."/>
            <person name="Spannagl M."/>
            <person name="Pfeifer M."/>
            <person name="Jakobsen K.S."/>
            <person name="Wulff B.B."/>
            <person name="Steuernagel B."/>
            <person name="Mayer K.F."/>
            <person name="Olsen O.A."/>
        </authorList>
    </citation>
    <scope>NUCLEOTIDE SEQUENCE [LARGE SCALE GENOMIC DNA]</scope>
    <source>
        <strain evidence="3">cv. AL8/78</strain>
    </source>
</reference>
<name>A0A453SZU9_AEGTS</name>
<reference evidence="3" key="2">
    <citation type="journal article" date="2017" name="Nat. Plants">
        <title>The Aegilops tauschii genome reveals multiple impacts of transposons.</title>
        <authorList>
            <person name="Zhao G."/>
            <person name="Zou C."/>
            <person name="Li K."/>
            <person name="Wang K."/>
            <person name="Li T."/>
            <person name="Gao L."/>
            <person name="Zhang X."/>
            <person name="Wang H."/>
            <person name="Yang Z."/>
            <person name="Liu X."/>
            <person name="Jiang W."/>
            <person name="Mao L."/>
            <person name="Kong X."/>
            <person name="Jiao Y."/>
            <person name="Jia J."/>
        </authorList>
    </citation>
    <scope>NUCLEOTIDE SEQUENCE [LARGE SCALE GENOMIC DNA]</scope>
    <source>
        <strain evidence="3">cv. AL8/78</strain>
    </source>
</reference>
<keyword evidence="3" id="KW-1185">Reference proteome</keyword>
<reference evidence="2" key="4">
    <citation type="submission" date="2019-03" db="UniProtKB">
        <authorList>
            <consortium name="EnsemblPlants"/>
        </authorList>
    </citation>
    <scope>IDENTIFICATION</scope>
</reference>
<organism evidence="2 3">
    <name type="scientific">Aegilops tauschii subsp. strangulata</name>
    <name type="common">Goatgrass</name>
    <dbReference type="NCBI Taxonomy" id="200361"/>
    <lineage>
        <taxon>Eukaryota</taxon>
        <taxon>Viridiplantae</taxon>
        <taxon>Streptophyta</taxon>
        <taxon>Embryophyta</taxon>
        <taxon>Tracheophyta</taxon>
        <taxon>Spermatophyta</taxon>
        <taxon>Magnoliopsida</taxon>
        <taxon>Liliopsida</taxon>
        <taxon>Poales</taxon>
        <taxon>Poaceae</taxon>
        <taxon>BOP clade</taxon>
        <taxon>Pooideae</taxon>
        <taxon>Triticodae</taxon>
        <taxon>Triticeae</taxon>
        <taxon>Triticinae</taxon>
        <taxon>Aegilops</taxon>
    </lineage>
</organism>
<reference evidence="2" key="5">
    <citation type="journal article" date="2021" name="G3 (Bethesda)">
        <title>Aegilops tauschii genome assembly Aet v5.0 features greater sequence contiguity and improved annotation.</title>
        <authorList>
            <person name="Wang L."/>
            <person name="Zhu T."/>
            <person name="Rodriguez J.C."/>
            <person name="Deal K.R."/>
            <person name="Dubcovsky J."/>
            <person name="McGuire P.E."/>
            <person name="Lux T."/>
            <person name="Spannagl M."/>
            <person name="Mayer K.F.X."/>
            <person name="Baldrich P."/>
            <person name="Meyers B.C."/>
            <person name="Huo N."/>
            <person name="Gu Y.Q."/>
            <person name="Zhou H."/>
            <person name="Devos K.M."/>
            <person name="Bennetzen J.L."/>
            <person name="Unver T."/>
            <person name="Budak H."/>
            <person name="Gulick P.J."/>
            <person name="Galiba G."/>
            <person name="Kalapos B."/>
            <person name="Nelson D.R."/>
            <person name="Li P."/>
            <person name="You F.M."/>
            <person name="Luo M.C."/>
            <person name="Dvorak J."/>
        </authorList>
    </citation>
    <scope>NUCLEOTIDE SEQUENCE [LARGE SCALE GENOMIC DNA]</scope>
    <source>
        <strain evidence="2">cv. AL8/78</strain>
    </source>
</reference>
<evidence type="ECO:0000256" key="1">
    <source>
        <dbReference type="SAM" id="MobiDB-lite"/>
    </source>
</evidence>
<feature type="region of interest" description="Disordered" evidence="1">
    <location>
        <begin position="1"/>
        <end position="115"/>
    </location>
</feature>